<evidence type="ECO:0000256" key="1">
    <source>
        <dbReference type="ARBA" id="ARBA00004141"/>
    </source>
</evidence>
<dbReference type="AlphaFoldDB" id="A0A1I5V4K3"/>
<sequence length="249" mass="28104">MEHETLTREFMGLTFDLTTVLVTVASCIIVFLVVFICTRNLQLKPTGKQNFIEWVIDFVNNIVSTSIPGKRGDRFKLLGFTLFLFVFVSNMVGLPLVLVIDDIQWWKSPTADPIVTLSLAMMVILMSHFFGVQEQGFKNYFLNSYIRPVPFLLPIKLFEEFTNTLTLALRLYGNIFAGEILIGLIASLANSFGAVTWLVGVPLQIAWQGFSVFIGSIQAFVFTTLSMVYISHKIGHEETVEHKEYVEAS</sequence>
<feature type="transmembrane region" description="Helical" evidence="11">
    <location>
        <begin position="77"/>
        <end position="100"/>
    </location>
</feature>
<keyword evidence="6 11" id="KW-0375">Hydrogen ion transport</keyword>
<dbReference type="GO" id="GO:0005886">
    <property type="term" value="C:plasma membrane"/>
    <property type="evidence" value="ECO:0007669"/>
    <property type="project" value="UniProtKB-SubCell"/>
</dbReference>
<dbReference type="NCBIfam" id="NF004479">
    <property type="entry name" value="PRK05815.1-4"/>
    <property type="match status" value="1"/>
</dbReference>
<evidence type="ECO:0000256" key="11">
    <source>
        <dbReference type="HAMAP-Rule" id="MF_01393"/>
    </source>
</evidence>
<reference evidence="13 14" key="1">
    <citation type="submission" date="2016-10" db="EMBL/GenBank/DDBJ databases">
        <authorList>
            <person name="de Groot N.N."/>
        </authorList>
    </citation>
    <scope>NUCLEOTIDE SEQUENCE [LARGE SCALE GENOMIC DNA]</scope>
    <source>
        <strain evidence="13 14">DSM 20581</strain>
    </source>
</reference>
<keyword evidence="9 11" id="KW-0472">Membrane</keyword>
<feature type="transmembrane region" description="Helical" evidence="11">
    <location>
        <begin position="112"/>
        <end position="132"/>
    </location>
</feature>
<keyword evidence="4 11" id="KW-0138">CF(0)</keyword>
<dbReference type="Pfam" id="PF00119">
    <property type="entry name" value="ATP-synt_A"/>
    <property type="match status" value="1"/>
</dbReference>
<dbReference type="STRING" id="82801.SAMN04488506_0330"/>
<dbReference type="PANTHER" id="PTHR42823">
    <property type="entry name" value="ATP SYNTHASE SUBUNIT A, CHLOROPLASTIC"/>
    <property type="match status" value="1"/>
</dbReference>
<dbReference type="InterPro" id="IPR023011">
    <property type="entry name" value="ATP_synth_F0_asu_AS"/>
</dbReference>
<evidence type="ECO:0000256" key="7">
    <source>
        <dbReference type="ARBA" id="ARBA00022989"/>
    </source>
</evidence>
<dbReference type="InterPro" id="IPR035908">
    <property type="entry name" value="F0_ATP_A_sf"/>
</dbReference>
<gene>
    <name evidence="11" type="primary">atpB</name>
    <name evidence="13" type="ORF">SAMN04488506_0330</name>
</gene>
<dbReference type="NCBIfam" id="TIGR01131">
    <property type="entry name" value="ATP_synt_6_or_A"/>
    <property type="match status" value="1"/>
</dbReference>
<evidence type="ECO:0000313" key="14">
    <source>
        <dbReference type="Proteomes" id="UP000199136"/>
    </source>
</evidence>
<evidence type="ECO:0000256" key="12">
    <source>
        <dbReference type="RuleBase" id="RU000483"/>
    </source>
</evidence>
<keyword evidence="14" id="KW-1185">Reference proteome</keyword>
<dbReference type="SUPFAM" id="SSF81336">
    <property type="entry name" value="F1F0 ATP synthase subunit A"/>
    <property type="match status" value="1"/>
</dbReference>
<evidence type="ECO:0000256" key="10">
    <source>
        <dbReference type="ARBA" id="ARBA00023310"/>
    </source>
</evidence>
<dbReference type="PROSITE" id="PS00449">
    <property type="entry name" value="ATPASE_A"/>
    <property type="match status" value="1"/>
</dbReference>
<dbReference type="InterPro" id="IPR000568">
    <property type="entry name" value="ATP_synth_F0_asu"/>
</dbReference>
<dbReference type="Gene3D" id="1.20.120.220">
    <property type="entry name" value="ATP synthase, F0 complex, subunit A"/>
    <property type="match status" value="1"/>
</dbReference>
<keyword evidence="3 11" id="KW-0813">Transport</keyword>
<proteinExistence type="inferred from homology"/>
<evidence type="ECO:0000256" key="8">
    <source>
        <dbReference type="ARBA" id="ARBA00023065"/>
    </source>
</evidence>
<evidence type="ECO:0000256" key="5">
    <source>
        <dbReference type="ARBA" id="ARBA00022692"/>
    </source>
</evidence>
<comment type="similarity">
    <text evidence="2 11 12">Belongs to the ATPase A chain family.</text>
</comment>
<organism evidence="13 14">
    <name type="scientific">Desemzia incerta</name>
    <dbReference type="NCBI Taxonomy" id="82801"/>
    <lineage>
        <taxon>Bacteria</taxon>
        <taxon>Bacillati</taxon>
        <taxon>Bacillota</taxon>
        <taxon>Bacilli</taxon>
        <taxon>Lactobacillales</taxon>
        <taxon>Carnobacteriaceae</taxon>
        <taxon>Desemzia</taxon>
    </lineage>
</organism>
<feature type="transmembrane region" description="Helical" evidence="11">
    <location>
        <begin position="180"/>
        <end position="199"/>
    </location>
</feature>
<dbReference type="Proteomes" id="UP000199136">
    <property type="component" value="Unassembled WGS sequence"/>
</dbReference>
<keyword evidence="8 11" id="KW-0406">Ion transport</keyword>
<dbReference type="InterPro" id="IPR045082">
    <property type="entry name" value="ATP_syn_F0_a_bact/chloroplast"/>
</dbReference>
<dbReference type="EMBL" id="FOXW01000001">
    <property type="protein sequence ID" value="SFQ01896.1"/>
    <property type="molecule type" value="Genomic_DNA"/>
</dbReference>
<dbReference type="GO" id="GO:0042777">
    <property type="term" value="P:proton motive force-driven plasma membrane ATP synthesis"/>
    <property type="evidence" value="ECO:0007669"/>
    <property type="project" value="TreeGrafter"/>
</dbReference>
<keyword evidence="10 11" id="KW-0066">ATP synthesis</keyword>
<feature type="transmembrane region" description="Helical" evidence="11">
    <location>
        <begin position="20"/>
        <end position="38"/>
    </location>
</feature>
<feature type="transmembrane region" description="Helical" evidence="11">
    <location>
        <begin position="205"/>
        <end position="230"/>
    </location>
</feature>
<evidence type="ECO:0000256" key="4">
    <source>
        <dbReference type="ARBA" id="ARBA00022547"/>
    </source>
</evidence>
<dbReference type="PANTHER" id="PTHR42823:SF3">
    <property type="entry name" value="ATP SYNTHASE SUBUNIT A, CHLOROPLASTIC"/>
    <property type="match status" value="1"/>
</dbReference>
<keyword evidence="5 11" id="KW-0812">Transmembrane</keyword>
<dbReference type="PRINTS" id="PR00123">
    <property type="entry name" value="ATPASEA"/>
</dbReference>
<dbReference type="GO" id="GO:0046933">
    <property type="term" value="F:proton-transporting ATP synthase activity, rotational mechanism"/>
    <property type="evidence" value="ECO:0007669"/>
    <property type="project" value="UniProtKB-UniRule"/>
</dbReference>
<dbReference type="RefSeq" id="WP_280521779.1">
    <property type="nucleotide sequence ID" value="NZ_FOXW01000001.1"/>
</dbReference>
<evidence type="ECO:0000313" key="13">
    <source>
        <dbReference type="EMBL" id="SFQ01896.1"/>
    </source>
</evidence>
<evidence type="ECO:0000256" key="3">
    <source>
        <dbReference type="ARBA" id="ARBA00022448"/>
    </source>
</evidence>
<keyword evidence="7 11" id="KW-1133">Transmembrane helix</keyword>
<protein>
    <recommendedName>
        <fullName evidence="11 12">ATP synthase subunit a</fullName>
    </recommendedName>
    <alternativeName>
        <fullName evidence="11">ATP synthase F0 sector subunit a</fullName>
    </alternativeName>
    <alternativeName>
        <fullName evidence="11">F-ATPase subunit 6</fullName>
    </alternativeName>
</protein>
<comment type="function">
    <text evidence="11 12">Key component of the proton channel; it plays a direct role in the translocation of protons across the membrane.</text>
</comment>
<accession>A0A1I5V4K3</accession>
<evidence type="ECO:0000256" key="6">
    <source>
        <dbReference type="ARBA" id="ARBA00022781"/>
    </source>
</evidence>
<dbReference type="HAMAP" id="MF_01393">
    <property type="entry name" value="ATP_synth_a_bact"/>
    <property type="match status" value="1"/>
</dbReference>
<dbReference type="CDD" id="cd00310">
    <property type="entry name" value="ATP-synt_Fo_a_6"/>
    <property type="match status" value="1"/>
</dbReference>
<evidence type="ECO:0000256" key="2">
    <source>
        <dbReference type="ARBA" id="ARBA00006810"/>
    </source>
</evidence>
<comment type="subcellular location">
    <subcellularLocation>
        <location evidence="11 12">Cell membrane</location>
        <topology evidence="11 12">Multi-pass membrane protein</topology>
    </subcellularLocation>
    <subcellularLocation>
        <location evidence="1">Membrane</location>
        <topology evidence="1">Multi-pass membrane protein</topology>
    </subcellularLocation>
</comment>
<keyword evidence="11" id="KW-1003">Cell membrane</keyword>
<name>A0A1I5V4K3_9LACT</name>
<dbReference type="GO" id="GO:0045259">
    <property type="term" value="C:proton-transporting ATP synthase complex"/>
    <property type="evidence" value="ECO:0007669"/>
    <property type="project" value="UniProtKB-KW"/>
</dbReference>
<evidence type="ECO:0000256" key="9">
    <source>
        <dbReference type="ARBA" id="ARBA00023136"/>
    </source>
</evidence>